<gene>
    <name evidence="3 4 5 6" type="primary">LOC125775450</name>
</gene>
<evidence type="ECO:0000256" key="1">
    <source>
        <dbReference type="SAM" id="MobiDB-lite"/>
    </source>
</evidence>
<protein>
    <submittedName>
        <fullName evidence="3 4">Uncharacterized protein LOC125775450</fullName>
    </submittedName>
</protein>
<dbReference type="RefSeq" id="XP_049302049.1">
    <property type="nucleotide sequence ID" value="XM_049446092.1"/>
</dbReference>
<name>A0ABM3IYK2_BACDO</name>
<dbReference type="RefSeq" id="XP_049302050.1">
    <property type="nucleotide sequence ID" value="XM_049446093.1"/>
</dbReference>
<feature type="region of interest" description="Disordered" evidence="1">
    <location>
        <begin position="1"/>
        <end position="21"/>
    </location>
</feature>
<dbReference type="RefSeq" id="XP_049302048.1">
    <property type="nucleotide sequence ID" value="XM_049446091.1"/>
</dbReference>
<feature type="compositionally biased region" description="Polar residues" evidence="1">
    <location>
        <begin position="1"/>
        <end position="19"/>
    </location>
</feature>
<evidence type="ECO:0000313" key="5">
    <source>
        <dbReference type="RefSeq" id="XP_049302050.1"/>
    </source>
</evidence>
<dbReference type="GeneID" id="125775450"/>
<keyword evidence="2" id="KW-1185">Reference proteome</keyword>
<accession>A0ABM3IYK2</accession>
<sequence>MKANMDSENISTPTPTLRSAISVPHPGFVPTAAPHTITATAPSTAACNGTRAPVTTPSPSTEPHRIRCPPCRRPHPLPHWGLFKGMSPIQRQQVAQAHGHCHDCLAHTHATEDCDSGALCQMCDRQHHTLLHRTPRREVGWPPATRRPQQTNRVARQRRPAPPPESRLWRQRDAEGPGWLNELSFPPSYTTIPHNKPLKRNTGTLTALGVNTHRLKVAVYTHTPTNTRRTSTHHNSPQPNEQKPSSWKRPLFFRSRSKSDSHQRTFFFAIFGAQQLFSFFFVSFSARNPNHLASSVDLRRAAVHSI</sequence>
<evidence type="ECO:0000313" key="6">
    <source>
        <dbReference type="RefSeq" id="XP_049302051.1"/>
    </source>
</evidence>
<evidence type="ECO:0000313" key="4">
    <source>
        <dbReference type="RefSeq" id="XP_049302049.1"/>
    </source>
</evidence>
<dbReference type="PANTHER" id="PTHR47331">
    <property type="entry name" value="PHD-TYPE DOMAIN-CONTAINING PROTEIN"/>
    <property type="match status" value="1"/>
</dbReference>
<feature type="compositionally biased region" description="Low complexity" evidence="1">
    <location>
        <begin position="224"/>
        <end position="236"/>
    </location>
</feature>
<organism evidence="2 5">
    <name type="scientific">Bactrocera dorsalis</name>
    <name type="common">Oriental fruit fly</name>
    <name type="synonym">Dacus dorsalis</name>
    <dbReference type="NCBI Taxonomy" id="27457"/>
    <lineage>
        <taxon>Eukaryota</taxon>
        <taxon>Metazoa</taxon>
        <taxon>Ecdysozoa</taxon>
        <taxon>Arthropoda</taxon>
        <taxon>Hexapoda</taxon>
        <taxon>Insecta</taxon>
        <taxon>Pterygota</taxon>
        <taxon>Neoptera</taxon>
        <taxon>Endopterygota</taxon>
        <taxon>Diptera</taxon>
        <taxon>Brachycera</taxon>
        <taxon>Muscomorpha</taxon>
        <taxon>Tephritoidea</taxon>
        <taxon>Tephritidae</taxon>
        <taxon>Bactrocera</taxon>
        <taxon>Bactrocera</taxon>
    </lineage>
</organism>
<evidence type="ECO:0000313" key="3">
    <source>
        <dbReference type="RefSeq" id="XP_049302048.1"/>
    </source>
</evidence>
<proteinExistence type="predicted"/>
<dbReference type="RefSeq" id="XP_049302051.1">
    <property type="nucleotide sequence ID" value="XM_049446094.1"/>
</dbReference>
<feature type="region of interest" description="Disordered" evidence="1">
    <location>
        <begin position="224"/>
        <end position="250"/>
    </location>
</feature>
<feature type="region of interest" description="Disordered" evidence="1">
    <location>
        <begin position="42"/>
        <end position="67"/>
    </location>
</feature>
<dbReference type="Proteomes" id="UP001652620">
    <property type="component" value="Chromosome 1"/>
</dbReference>
<feature type="region of interest" description="Disordered" evidence="1">
    <location>
        <begin position="134"/>
        <end position="171"/>
    </location>
</feature>
<evidence type="ECO:0000313" key="2">
    <source>
        <dbReference type="Proteomes" id="UP001652620"/>
    </source>
</evidence>
<reference evidence="2 3" key="1">
    <citation type="submission" date="2025-05" db="UniProtKB">
        <authorList>
            <consortium name="RefSeq"/>
        </authorList>
    </citation>
    <scope>NUCLEOTIDE SEQUENCE [LARGE SCALE GENOMIC DNA]</scope>
    <source>
        <tissue evidence="3 4">Adult</tissue>
    </source>
</reference>